<evidence type="ECO:0000313" key="3">
    <source>
        <dbReference type="Proteomes" id="UP001596512"/>
    </source>
</evidence>
<proteinExistence type="predicted"/>
<reference evidence="3" key="1">
    <citation type="journal article" date="2019" name="Int. J. Syst. Evol. Microbiol.">
        <title>The Global Catalogue of Microorganisms (GCM) 10K type strain sequencing project: providing services to taxonomists for standard genome sequencing and annotation.</title>
        <authorList>
            <consortium name="The Broad Institute Genomics Platform"/>
            <consortium name="The Broad Institute Genome Sequencing Center for Infectious Disease"/>
            <person name="Wu L."/>
            <person name="Ma J."/>
        </authorList>
    </citation>
    <scope>NUCLEOTIDE SEQUENCE [LARGE SCALE GENOMIC DNA]</scope>
    <source>
        <strain evidence="3">JCM 17695</strain>
    </source>
</reference>
<keyword evidence="3" id="KW-1185">Reference proteome</keyword>
<gene>
    <name evidence="2" type="ORF">ACFQV2_01715</name>
</gene>
<name>A0ABW2TI96_9PSEU</name>
<evidence type="ECO:0000256" key="1">
    <source>
        <dbReference type="SAM" id="MobiDB-lite"/>
    </source>
</evidence>
<accession>A0ABW2TI96</accession>
<protein>
    <submittedName>
        <fullName evidence="2">Uncharacterized protein</fullName>
    </submittedName>
</protein>
<comment type="caution">
    <text evidence="2">The sequence shown here is derived from an EMBL/GenBank/DDBJ whole genome shotgun (WGS) entry which is preliminary data.</text>
</comment>
<feature type="compositionally biased region" description="Pro residues" evidence="1">
    <location>
        <begin position="94"/>
        <end position="116"/>
    </location>
</feature>
<dbReference type="PROSITE" id="PS51257">
    <property type="entry name" value="PROKAR_LIPOPROTEIN"/>
    <property type="match status" value="1"/>
</dbReference>
<feature type="region of interest" description="Disordered" evidence="1">
    <location>
        <begin position="88"/>
        <end position="135"/>
    </location>
</feature>
<sequence>MTIVVRIIQGLLILAGLVACVVAVVLAGEAHDDVDARCYMVTVSNSNDKAPDPGCATVGVFQTKAIAGAAVGFSGIGLMIGAAAMGSMARPAGPKAPKPAPYAYGPPPGGPYPPQGGPHTGQQPPVQQFGPPPSA</sequence>
<organism evidence="2 3">
    <name type="scientific">Actinokineospora soli</name>
    <dbReference type="NCBI Taxonomy" id="1048753"/>
    <lineage>
        <taxon>Bacteria</taxon>
        <taxon>Bacillati</taxon>
        <taxon>Actinomycetota</taxon>
        <taxon>Actinomycetes</taxon>
        <taxon>Pseudonocardiales</taxon>
        <taxon>Pseudonocardiaceae</taxon>
        <taxon>Actinokineospora</taxon>
    </lineage>
</organism>
<evidence type="ECO:0000313" key="2">
    <source>
        <dbReference type="EMBL" id="MFC7612561.1"/>
    </source>
</evidence>
<feature type="compositionally biased region" description="Low complexity" evidence="1">
    <location>
        <begin position="120"/>
        <end position="129"/>
    </location>
</feature>
<dbReference type="EMBL" id="JBHTEY010000004">
    <property type="protein sequence ID" value="MFC7612561.1"/>
    <property type="molecule type" value="Genomic_DNA"/>
</dbReference>
<dbReference type="Proteomes" id="UP001596512">
    <property type="component" value="Unassembled WGS sequence"/>
</dbReference>